<keyword evidence="12" id="KW-0443">Lipid metabolism</keyword>
<dbReference type="InterPro" id="IPR013786">
    <property type="entry name" value="AcylCoA_DH/ox_N"/>
</dbReference>
<evidence type="ECO:0000256" key="5">
    <source>
        <dbReference type="ARBA" id="ARBA00022553"/>
    </source>
</evidence>
<dbReference type="GO" id="GO:0046395">
    <property type="term" value="P:carboxylic acid catabolic process"/>
    <property type="evidence" value="ECO:0007669"/>
    <property type="project" value="UniProtKB-ARBA"/>
</dbReference>
<comment type="catalytic activity">
    <reaction evidence="22">
        <text>hexanoyl-CoA + oxidized [electron-transfer flavoprotein] + H(+) = (2E)-hexenoyl-CoA + reduced [electron-transfer flavoprotein]</text>
        <dbReference type="Rhea" id="RHEA:43464"/>
        <dbReference type="Rhea" id="RHEA-COMP:10685"/>
        <dbReference type="Rhea" id="RHEA-COMP:10686"/>
        <dbReference type="ChEBI" id="CHEBI:15378"/>
        <dbReference type="ChEBI" id="CHEBI:57692"/>
        <dbReference type="ChEBI" id="CHEBI:58307"/>
        <dbReference type="ChEBI" id="CHEBI:62077"/>
        <dbReference type="ChEBI" id="CHEBI:62620"/>
    </reaction>
    <physiologicalReaction direction="left-to-right" evidence="22">
        <dbReference type="Rhea" id="RHEA:43465"/>
    </physiologicalReaction>
</comment>
<dbReference type="PIRSF" id="PIRSF016578">
    <property type="entry name" value="HsaA"/>
    <property type="match status" value="1"/>
</dbReference>
<evidence type="ECO:0000256" key="19">
    <source>
        <dbReference type="ARBA" id="ARBA00048307"/>
    </source>
</evidence>
<evidence type="ECO:0000256" key="11">
    <source>
        <dbReference type="ARBA" id="ARBA00023002"/>
    </source>
</evidence>
<evidence type="ECO:0000256" key="1">
    <source>
        <dbReference type="ARBA" id="ARBA00001974"/>
    </source>
</evidence>
<gene>
    <name evidence="29" type="ORF">CAP_4994</name>
</gene>
<dbReference type="STRING" id="1192034.CAP_4994"/>
<feature type="domain" description="Acyl-CoA oxidase/dehydrogenase middle" evidence="27">
    <location>
        <begin position="126"/>
        <end position="220"/>
    </location>
</feature>
<evidence type="ECO:0000259" key="26">
    <source>
        <dbReference type="Pfam" id="PF00441"/>
    </source>
</evidence>
<dbReference type="Pfam" id="PF02770">
    <property type="entry name" value="Acyl-CoA_dh_M"/>
    <property type="match status" value="1"/>
</dbReference>
<keyword evidence="7 25" id="KW-0274">FAD</keyword>
<dbReference type="Gene3D" id="2.40.110.10">
    <property type="entry name" value="Butyryl-CoA Dehydrogenase, subunit A, domain 2"/>
    <property type="match status" value="1"/>
</dbReference>
<dbReference type="InterPro" id="IPR006091">
    <property type="entry name" value="Acyl-CoA_Oxase/DH_mid-dom"/>
</dbReference>
<keyword evidence="6 25" id="KW-0285">Flavoprotein</keyword>
<dbReference type="GO" id="GO:0003853">
    <property type="term" value="F:short-chain 2-methyl fatty acyl-CoA dehydrogenase activity"/>
    <property type="evidence" value="ECO:0007669"/>
    <property type="project" value="UniProtKB-EC"/>
</dbReference>
<evidence type="ECO:0000256" key="21">
    <source>
        <dbReference type="ARBA" id="ARBA00049096"/>
    </source>
</evidence>
<comment type="pathway">
    <text evidence="2">Lipid metabolism; mitochondrial fatty acid beta-oxidation.</text>
</comment>
<dbReference type="OrthoDB" id="9765339at2"/>
<dbReference type="InterPro" id="IPR036250">
    <property type="entry name" value="AcylCo_DH-like_C"/>
</dbReference>
<name>A0A017TGF4_9BACT</name>
<evidence type="ECO:0000256" key="7">
    <source>
        <dbReference type="ARBA" id="ARBA00022827"/>
    </source>
</evidence>
<keyword evidence="30" id="KW-1185">Reference proteome</keyword>
<proteinExistence type="inferred from homology"/>
<keyword evidence="9" id="KW-0809">Transit peptide</keyword>
<evidence type="ECO:0000256" key="4">
    <source>
        <dbReference type="ARBA" id="ARBA00011881"/>
    </source>
</evidence>
<dbReference type="PANTHER" id="PTHR43884">
    <property type="entry name" value="ACYL-COA DEHYDROGENASE"/>
    <property type="match status" value="1"/>
</dbReference>
<dbReference type="InterPro" id="IPR009075">
    <property type="entry name" value="AcylCo_DH/oxidase_C"/>
</dbReference>
<dbReference type="EMBL" id="ASRX01000004">
    <property type="protein sequence ID" value="EYF08378.1"/>
    <property type="molecule type" value="Genomic_DNA"/>
</dbReference>
<dbReference type="Pfam" id="PF00441">
    <property type="entry name" value="Acyl-CoA_dh_1"/>
    <property type="match status" value="1"/>
</dbReference>
<dbReference type="PROSITE" id="PS00072">
    <property type="entry name" value="ACYL_COA_DH_1"/>
    <property type="match status" value="1"/>
</dbReference>
<sequence>MTHPALTQLSEEERFFRDSVLDFAKKRVAPRAHAMDEAGAMDKDLIPPLFELGLMGVEVPEEHGGAGASFFNAILAVEALAVVDPSVSVLVDVQNTLVANAFLRWATDDQKSRYLPRLCRDWVGSYALSEAGSGSDAFALAARAEKRGDRYILNGRKLWITNAAESSLFLVFANVDPSKGYKGITAFAVERDFPGFSVGKKENKLGIRASSTCELILEDCEVREDNVVGEVGKGYKIAIETLNEGRIGIGAQMLGLAEGALDQAMRYIGERKQFGQSIASFQGVQFQYARVAMEIEAARLMVYNAARLKDAGQPFLKEAAMAKLFASEVAERAASQCLELFGGVGFTKEYPAEKLYRDAKIGKIYEGTSNMQLSTIAKLLQAEYGIKG</sequence>
<keyword evidence="11 25" id="KW-0560">Oxidoreductase</keyword>
<evidence type="ECO:0000256" key="24">
    <source>
        <dbReference type="ARBA" id="ARBA00051903"/>
    </source>
</evidence>
<dbReference type="Gene3D" id="1.10.540.10">
    <property type="entry name" value="Acyl-CoA dehydrogenase/oxidase, N-terminal domain"/>
    <property type="match status" value="1"/>
</dbReference>
<feature type="domain" description="Acyl-CoA dehydrogenase/oxidase N-terminal" evidence="28">
    <location>
        <begin position="10"/>
        <end position="120"/>
    </location>
</feature>
<comment type="catalytic activity">
    <reaction evidence="18">
        <text>2-methylbutanoyl-CoA + oxidized [electron-transfer flavoprotein] + H(+) = (2E)-2-methylbut-2-enoyl-CoA + reduced [electron-transfer flavoprotein]</text>
        <dbReference type="Rhea" id="RHEA:43780"/>
        <dbReference type="Rhea" id="RHEA-COMP:10685"/>
        <dbReference type="Rhea" id="RHEA-COMP:10686"/>
        <dbReference type="ChEBI" id="CHEBI:15378"/>
        <dbReference type="ChEBI" id="CHEBI:57336"/>
        <dbReference type="ChEBI" id="CHEBI:57337"/>
        <dbReference type="ChEBI" id="CHEBI:57692"/>
        <dbReference type="ChEBI" id="CHEBI:58307"/>
        <dbReference type="EC" id="1.3.8.5"/>
    </reaction>
    <physiologicalReaction direction="left-to-right" evidence="18">
        <dbReference type="Rhea" id="RHEA:43781"/>
    </physiologicalReaction>
</comment>
<evidence type="ECO:0000256" key="20">
    <source>
        <dbReference type="ARBA" id="ARBA00048592"/>
    </source>
</evidence>
<keyword evidence="5" id="KW-0597">Phosphoprotein</keyword>
<comment type="catalytic activity">
    <reaction evidence="19">
        <text>valproyl-CoA + oxidized [electron-transfer flavoprotein] + H(+) = (2E)-2-propylpent-2-enoyl-CoA + reduced [electron-transfer flavoprotein]</text>
        <dbReference type="Rhea" id="RHEA:65344"/>
        <dbReference type="Rhea" id="RHEA-COMP:10685"/>
        <dbReference type="Rhea" id="RHEA-COMP:10686"/>
        <dbReference type="ChEBI" id="CHEBI:15378"/>
        <dbReference type="ChEBI" id="CHEBI:57692"/>
        <dbReference type="ChEBI" id="CHEBI:58307"/>
        <dbReference type="ChEBI" id="CHEBI:156457"/>
        <dbReference type="ChEBI" id="CHEBI:156458"/>
    </reaction>
    <physiologicalReaction direction="left-to-right" evidence="19">
        <dbReference type="Rhea" id="RHEA:65345"/>
    </physiologicalReaction>
</comment>
<comment type="pathway">
    <text evidence="13">Amino-acid degradation; L-isoleucine degradation.</text>
</comment>
<reference evidence="29 30" key="1">
    <citation type="submission" date="2013-05" db="EMBL/GenBank/DDBJ databases">
        <title>Genome assembly of Chondromyces apiculatus DSM 436.</title>
        <authorList>
            <person name="Sharma G."/>
            <person name="Khatri I."/>
            <person name="Kaur C."/>
            <person name="Mayilraj S."/>
            <person name="Subramanian S."/>
        </authorList>
    </citation>
    <scope>NUCLEOTIDE SEQUENCE [LARGE SCALE GENOMIC DNA]</scope>
    <source>
        <strain evidence="29 30">DSM 436</strain>
    </source>
</reference>
<feature type="domain" description="Acyl-CoA dehydrogenase/oxidase C-terminal" evidence="26">
    <location>
        <begin position="232"/>
        <end position="378"/>
    </location>
</feature>
<dbReference type="eggNOG" id="COG1960">
    <property type="taxonomic scope" value="Bacteria"/>
</dbReference>
<evidence type="ECO:0000256" key="10">
    <source>
        <dbReference type="ARBA" id="ARBA00022990"/>
    </source>
</evidence>
<evidence type="ECO:0000259" key="28">
    <source>
        <dbReference type="Pfam" id="PF02771"/>
    </source>
</evidence>
<dbReference type="Proteomes" id="UP000019678">
    <property type="component" value="Unassembled WGS sequence"/>
</dbReference>
<evidence type="ECO:0000256" key="14">
    <source>
        <dbReference type="ARBA" id="ARBA00039036"/>
    </source>
</evidence>
<dbReference type="GO" id="GO:0006631">
    <property type="term" value="P:fatty acid metabolic process"/>
    <property type="evidence" value="ECO:0007669"/>
    <property type="project" value="UniProtKB-KW"/>
</dbReference>
<evidence type="ECO:0000256" key="16">
    <source>
        <dbReference type="ARBA" id="ARBA00041537"/>
    </source>
</evidence>
<dbReference type="AlphaFoldDB" id="A0A017TGF4"/>
<comment type="catalytic activity">
    <reaction evidence="24">
        <text>2-methylpropanoyl-CoA + oxidized [electron-transfer flavoprotein] + H(+) = 2-methylpropenoyl-CoA + reduced [electron-transfer flavoprotein]</text>
        <dbReference type="Rhea" id="RHEA:44180"/>
        <dbReference type="Rhea" id="RHEA-COMP:10685"/>
        <dbReference type="Rhea" id="RHEA-COMP:10686"/>
        <dbReference type="ChEBI" id="CHEBI:15378"/>
        <dbReference type="ChEBI" id="CHEBI:57338"/>
        <dbReference type="ChEBI" id="CHEBI:57692"/>
        <dbReference type="ChEBI" id="CHEBI:58307"/>
        <dbReference type="ChEBI" id="CHEBI:62500"/>
    </reaction>
    <physiologicalReaction direction="left-to-right" evidence="24">
        <dbReference type="Rhea" id="RHEA:44181"/>
    </physiologicalReaction>
</comment>
<evidence type="ECO:0000256" key="13">
    <source>
        <dbReference type="ARBA" id="ARBA00037895"/>
    </source>
</evidence>
<dbReference type="CDD" id="cd01158">
    <property type="entry name" value="SCAD_SBCAD"/>
    <property type="match status" value="1"/>
</dbReference>
<evidence type="ECO:0000313" key="30">
    <source>
        <dbReference type="Proteomes" id="UP000019678"/>
    </source>
</evidence>
<dbReference type="PROSITE" id="PS00073">
    <property type="entry name" value="ACYL_COA_DH_2"/>
    <property type="match status" value="1"/>
</dbReference>
<organism evidence="29 30">
    <name type="scientific">Chondromyces apiculatus DSM 436</name>
    <dbReference type="NCBI Taxonomy" id="1192034"/>
    <lineage>
        <taxon>Bacteria</taxon>
        <taxon>Pseudomonadati</taxon>
        <taxon>Myxococcota</taxon>
        <taxon>Polyangia</taxon>
        <taxon>Polyangiales</taxon>
        <taxon>Polyangiaceae</taxon>
        <taxon>Chondromyces</taxon>
    </lineage>
</organism>
<evidence type="ECO:0000256" key="18">
    <source>
        <dbReference type="ARBA" id="ARBA00048235"/>
    </source>
</evidence>
<evidence type="ECO:0000256" key="9">
    <source>
        <dbReference type="ARBA" id="ARBA00022946"/>
    </source>
</evidence>
<evidence type="ECO:0000256" key="6">
    <source>
        <dbReference type="ARBA" id="ARBA00022630"/>
    </source>
</evidence>
<evidence type="ECO:0000256" key="8">
    <source>
        <dbReference type="ARBA" id="ARBA00022832"/>
    </source>
</evidence>
<evidence type="ECO:0000256" key="17">
    <source>
        <dbReference type="ARBA" id="ARBA00042821"/>
    </source>
</evidence>
<comment type="subunit">
    <text evidence="4">Homotetramer.</text>
</comment>
<dbReference type="InterPro" id="IPR046373">
    <property type="entry name" value="Acyl-CoA_Oxase/DH_mid-dom_sf"/>
</dbReference>
<comment type="caution">
    <text evidence="29">The sequence shown here is derived from an EMBL/GenBank/DDBJ whole genome shotgun (WGS) entry which is preliminary data.</text>
</comment>
<dbReference type="GO" id="GO:0050660">
    <property type="term" value="F:flavin adenine dinucleotide binding"/>
    <property type="evidence" value="ECO:0007669"/>
    <property type="project" value="InterPro"/>
</dbReference>
<keyword evidence="10" id="KW-0007">Acetylation</keyword>
<dbReference type="SUPFAM" id="SSF56645">
    <property type="entry name" value="Acyl-CoA dehydrogenase NM domain-like"/>
    <property type="match status" value="1"/>
</dbReference>
<evidence type="ECO:0000256" key="12">
    <source>
        <dbReference type="ARBA" id="ARBA00023098"/>
    </source>
</evidence>
<dbReference type="FunFam" id="1.10.540.10:FF:000012">
    <property type="entry name" value="Acyl-CoA dehydrogenase short/branched chain"/>
    <property type="match status" value="1"/>
</dbReference>
<comment type="catalytic activity">
    <reaction evidence="21">
        <text>butanoyl-CoA + oxidized [electron-transfer flavoprotein] + H(+) = (2E)-butenoyl-CoA + reduced [electron-transfer flavoprotein]</text>
        <dbReference type="Rhea" id="RHEA:24004"/>
        <dbReference type="Rhea" id="RHEA-COMP:10685"/>
        <dbReference type="Rhea" id="RHEA-COMP:10686"/>
        <dbReference type="ChEBI" id="CHEBI:15378"/>
        <dbReference type="ChEBI" id="CHEBI:57332"/>
        <dbReference type="ChEBI" id="CHEBI:57371"/>
        <dbReference type="ChEBI" id="CHEBI:57692"/>
        <dbReference type="ChEBI" id="CHEBI:58307"/>
    </reaction>
    <physiologicalReaction direction="left-to-right" evidence="21">
        <dbReference type="Rhea" id="RHEA:24005"/>
    </physiologicalReaction>
</comment>
<evidence type="ECO:0000256" key="25">
    <source>
        <dbReference type="RuleBase" id="RU362125"/>
    </source>
</evidence>
<evidence type="ECO:0000259" key="27">
    <source>
        <dbReference type="Pfam" id="PF02770"/>
    </source>
</evidence>
<comment type="similarity">
    <text evidence="3 25">Belongs to the acyl-CoA dehydrogenase family.</text>
</comment>
<dbReference type="Pfam" id="PF02771">
    <property type="entry name" value="Acyl-CoA_dh_N"/>
    <property type="match status" value="1"/>
</dbReference>
<comment type="catalytic activity">
    <reaction evidence="23">
        <text>(2S)-2-methylbutanoyl-CoA + oxidized [electron-transfer flavoprotein] + H(+) = (2E)-2-methylbut-2-enoyl-CoA + reduced [electron-transfer flavoprotein]</text>
        <dbReference type="Rhea" id="RHEA:48256"/>
        <dbReference type="Rhea" id="RHEA-COMP:10685"/>
        <dbReference type="Rhea" id="RHEA-COMP:10686"/>
        <dbReference type="ChEBI" id="CHEBI:15378"/>
        <dbReference type="ChEBI" id="CHEBI:57337"/>
        <dbReference type="ChEBI" id="CHEBI:57692"/>
        <dbReference type="ChEBI" id="CHEBI:58307"/>
        <dbReference type="ChEBI" id="CHEBI:88166"/>
    </reaction>
    <physiologicalReaction direction="left-to-right" evidence="23">
        <dbReference type="Rhea" id="RHEA:48257"/>
    </physiologicalReaction>
</comment>
<comment type="catalytic activity">
    <reaction evidence="20">
        <text>(2R)-2-methylbutanoyl-CoA + oxidized [electron-transfer flavoprotein] + H(+) = ethylacryloyl-CoA + reduced [electron-transfer flavoprotein]</text>
        <dbReference type="Rhea" id="RHEA:65296"/>
        <dbReference type="Rhea" id="RHEA-COMP:10685"/>
        <dbReference type="Rhea" id="RHEA-COMP:10686"/>
        <dbReference type="ChEBI" id="CHEBI:15378"/>
        <dbReference type="ChEBI" id="CHEBI:57692"/>
        <dbReference type="ChEBI" id="CHEBI:58307"/>
        <dbReference type="ChEBI" id="CHEBI:156439"/>
        <dbReference type="ChEBI" id="CHEBI:156440"/>
    </reaction>
    <physiologicalReaction direction="left-to-right" evidence="20">
        <dbReference type="Rhea" id="RHEA:65297"/>
    </physiologicalReaction>
</comment>
<evidence type="ECO:0000256" key="22">
    <source>
        <dbReference type="ARBA" id="ARBA00049192"/>
    </source>
</evidence>
<dbReference type="SUPFAM" id="SSF47203">
    <property type="entry name" value="Acyl-CoA dehydrogenase C-terminal domain-like"/>
    <property type="match status" value="1"/>
</dbReference>
<dbReference type="EC" id="1.3.8.5" evidence="14"/>
<evidence type="ECO:0000256" key="15">
    <source>
        <dbReference type="ARBA" id="ARBA00039850"/>
    </source>
</evidence>
<protein>
    <recommendedName>
        <fullName evidence="15">Short/branched chain specific acyl-CoA dehydrogenase, mitochondrial</fullName>
        <ecNumber evidence="14">1.3.8.5</ecNumber>
    </recommendedName>
    <alternativeName>
        <fullName evidence="17">2-methyl branched chain acyl-CoA dehydrogenase</fullName>
    </alternativeName>
    <alternativeName>
        <fullName evidence="16">2-methylbutyryl-coenzyme A dehydrogenase</fullName>
    </alternativeName>
</protein>
<dbReference type="InterPro" id="IPR037069">
    <property type="entry name" value="AcylCoA_DH/ox_N_sf"/>
</dbReference>
<dbReference type="InterPro" id="IPR009100">
    <property type="entry name" value="AcylCoA_DH/oxidase_NM_dom_sf"/>
</dbReference>
<evidence type="ECO:0000256" key="2">
    <source>
        <dbReference type="ARBA" id="ARBA00005198"/>
    </source>
</evidence>
<dbReference type="Gene3D" id="1.20.140.10">
    <property type="entry name" value="Butyryl-CoA Dehydrogenase, subunit A, domain 3"/>
    <property type="match status" value="1"/>
</dbReference>
<dbReference type="RefSeq" id="WP_044235869.1">
    <property type="nucleotide sequence ID" value="NZ_ASRX01000004.1"/>
</dbReference>
<dbReference type="FunFam" id="1.20.140.10:FF:000002">
    <property type="entry name" value="Acyl-CoA dehydrogenase short/branched chain"/>
    <property type="match status" value="1"/>
</dbReference>
<dbReference type="FunFam" id="2.40.110.10:FF:000001">
    <property type="entry name" value="Acyl-CoA dehydrogenase, mitochondrial"/>
    <property type="match status" value="1"/>
</dbReference>
<keyword evidence="8" id="KW-0276">Fatty acid metabolism</keyword>
<comment type="cofactor">
    <cofactor evidence="1 25">
        <name>FAD</name>
        <dbReference type="ChEBI" id="CHEBI:57692"/>
    </cofactor>
</comment>
<dbReference type="PANTHER" id="PTHR43884:SF1">
    <property type="entry name" value="SHORT_BRANCHED CHAIN SPECIFIC ACYL-COA DEHYDROGENASE, MITOCHONDRIAL"/>
    <property type="match status" value="1"/>
</dbReference>
<accession>A0A017TGF4</accession>
<evidence type="ECO:0000256" key="23">
    <source>
        <dbReference type="ARBA" id="ARBA00049552"/>
    </source>
</evidence>
<evidence type="ECO:0000313" key="29">
    <source>
        <dbReference type="EMBL" id="EYF08378.1"/>
    </source>
</evidence>
<evidence type="ECO:0000256" key="3">
    <source>
        <dbReference type="ARBA" id="ARBA00009347"/>
    </source>
</evidence>
<dbReference type="InterPro" id="IPR006089">
    <property type="entry name" value="Acyl-CoA_DH_CS"/>
</dbReference>